<dbReference type="EMBL" id="AP023355">
    <property type="protein sequence ID" value="BCJ33425.1"/>
    <property type="molecule type" value="Genomic_DNA"/>
</dbReference>
<protein>
    <submittedName>
        <fullName evidence="2">Uncharacterized protein</fullName>
    </submittedName>
</protein>
<dbReference type="Proteomes" id="UP000611640">
    <property type="component" value="Chromosome"/>
</dbReference>
<feature type="compositionally biased region" description="Basic and acidic residues" evidence="1">
    <location>
        <begin position="76"/>
        <end position="85"/>
    </location>
</feature>
<dbReference type="Pfam" id="PF17164">
    <property type="entry name" value="DUF5122"/>
    <property type="match status" value="3"/>
</dbReference>
<reference evidence="2 3" key="1">
    <citation type="submission" date="2020-08" db="EMBL/GenBank/DDBJ databases">
        <title>Whole genome shotgun sequence of Actinocatenispora thailandica NBRC 105041.</title>
        <authorList>
            <person name="Komaki H."/>
            <person name="Tamura T."/>
        </authorList>
    </citation>
    <scope>NUCLEOTIDE SEQUENCE [LARGE SCALE GENOMIC DNA]</scope>
    <source>
        <strain evidence="2 3">NBRC 105041</strain>
    </source>
</reference>
<keyword evidence="3" id="KW-1185">Reference proteome</keyword>
<feature type="compositionally biased region" description="Basic and acidic residues" evidence="1">
    <location>
        <begin position="817"/>
        <end position="828"/>
    </location>
</feature>
<evidence type="ECO:0000313" key="2">
    <source>
        <dbReference type="EMBL" id="BCJ33425.1"/>
    </source>
</evidence>
<dbReference type="InterPro" id="IPR011047">
    <property type="entry name" value="Quinoprotein_ADH-like_sf"/>
</dbReference>
<dbReference type="InterPro" id="IPR013431">
    <property type="entry name" value="Delta_60_rpt"/>
</dbReference>
<sequence>MARARRVIGGSRAPFHPSLEARPVNLPSIHRRARAWAAAAAVGAAALLGAVLVPTGAAQAAPVPHSAPGTLASTNPDDRTPNARDGETRAFARIGSTVYVGGTFSQVRAAGASTWTSRPYLFGYDATTGAVSTTFLPQLDGAVNALVASPDGKLIVGGAFGTVNGVSRRQLVELDPSTGATVAGWSAHSDGGAVRTLALHGNQLYVGGAFHWLDGTQHSLLGRLDATSGQIDPSFQVDASVPRSGSEYVWTLAVSPDGGTLVVGGNFTQVDGQPRNQLAMVDLTGTPQLADWSTQRFVDPCYSGSFDSYVTGIDFSDDGSYFVVSANGGRGSTGDCDSVSRWETATRGSDIEHTWVDRTGTDSVTSILAVDGVVYAAGHFRWVNNANGNDAAGDGAVDRLGIAALDPVNGLPLNWNPRRSAGSNLPSGATAWGSDVPVLWRGPDGVYFGQNSDGMGNEYHGRLGMFPTAGGRAISTDNGPTGDTGYLYLGAGNGALTKVPYDGGTLGTPASTSQPNLVDARAAFSVGNKLYWARSGASIQLQFSTFNGTVGAPWTNGYDDWFQAANMTGAFLLDGRMFYTVGTADTLYYRFLEPDSYVVGCTWFAVPTTGVSWSKVRGMTYVDGHLVYGYTDGTLRSVPFDPAAATAVDGSAATTLATAGGGCPGRTRRCSSPPDEAGHRCGTGHRQPARAVRPGGPRPGCGTRAVRRPPHLVPAALPAPDPRRRGADPGPDPAAPRGARDDRRPVPDQQARPLRRYRADHGRAGHAAQRQLDRLLEHGDGGRAMPAVRLPDRRQRLPPRRSGPPARSAGRLDQGADPDRRQRVDRQQRAGAQGRVDRSRQRRRRGVRGPHRRAGALCGHRKPATGGQEVRCLIDWVPATPPR</sequence>
<gene>
    <name evidence="2" type="ORF">Athai_09280</name>
</gene>
<feature type="region of interest" description="Disordered" evidence="1">
    <location>
        <begin position="62"/>
        <end position="85"/>
    </location>
</feature>
<organism evidence="2 3">
    <name type="scientific">Actinocatenispora thailandica</name>
    <dbReference type="NCBI Taxonomy" id="227318"/>
    <lineage>
        <taxon>Bacteria</taxon>
        <taxon>Bacillati</taxon>
        <taxon>Actinomycetota</taxon>
        <taxon>Actinomycetes</taxon>
        <taxon>Micromonosporales</taxon>
        <taxon>Micromonosporaceae</taxon>
        <taxon>Actinocatenispora</taxon>
    </lineage>
</organism>
<evidence type="ECO:0000313" key="3">
    <source>
        <dbReference type="Proteomes" id="UP000611640"/>
    </source>
</evidence>
<feature type="region of interest" description="Disordered" evidence="1">
    <location>
        <begin position="659"/>
        <end position="868"/>
    </location>
</feature>
<feature type="compositionally biased region" description="Basic residues" evidence="1">
    <location>
        <begin position="840"/>
        <end position="863"/>
    </location>
</feature>
<dbReference type="InterPro" id="IPR015943">
    <property type="entry name" value="WD40/YVTN_repeat-like_dom_sf"/>
</dbReference>
<proteinExistence type="predicted"/>
<name>A0A7R7DKX5_9ACTN</name>
<evidence type="ECO:0000256" key="1">
    <source>
        <dbReference type="SAM" id="MobiDB-lite"/>
    </source>
</evidence>
<dbReference type="AlphaFoldDB" id="A0A7R7DKX5"/>
<accession>A0A7R7DKX5</accession>
<dbReference type="KEGG" id="atl:Athai_09280"/>
<dbReference type="SUPFAM" id="SSF50998">
    <property type="entry name" value="Quinoprotein alcohol dehydrogenase-like"/>
    <property type="match status" value="1"/>
</dbReference>
<feature type="compositionally biased region" description="Low complexity" evidence="1">
    <location>
        <begin position="689"/>
        <end position="704"/>
    </location>
</feature>
<feature type="compositionally biased region" description="Basic and acidic residues" evidence="1">
    <location>
        <begin position="771"/>
        <end position="781"/>
    </location>
</feature>
<dbReference type="Gene3D" id="2.130.10.10">
    <property type="entry name" value="YVTN repeat-like/Quinoprotein amine dehydrogenase"/>
    <property type="match status" value="1"/>
</dbReference>